<evidence type="ECO:0000313" key="1">
    <source>
        <dbReference type="EMBL" id="KAH7948923.1"/>
    </source>
</evidence>
<dbReference type="EMBL" id="CM023474">
    <property type="protein sequence ID" value="KAH7948923.1"/>
    <property type="molecule type" value="Genomic_DNA"/>
</dbReference>
<name>A0ACB8CPN1_DERSI</name>
<protein>
    <submittedName>
        <fullName evidence="1">Uncharacterized protein</fullName>
    </submittedName>
</protein>
<organism evidence="1 2">
    <name type="scientific">Dermacentor silvarum</name>
    <name type="common">Tick</name>
    <dbReference type="NCBI Taxonomy" id="543639"/>
    <lineage>
        <taxon>Eukaryota</taxon>
        <taxon>Metazoa</taxon>
        <taxon>Ecdysozoa</taxon>
        <taxon>Arthropoda</taxon>
        <taxon>Chelicerata</taxon>
        <taxon>Arachnida</taxon>
        <taxon>Acari</taxon>
        <taxon>Parasitiformes</taxon>
        <taxon>Ixodida</taxon>
        <taxon>Ixodoidea</taxon>
        <taxon>Ixodidae</taxon>
        <taxon>Rhipicephalinae</taxon>
        <taxon>Dermacentor</taxon>
    </lineage>
</organism>
<gene>
    <name evidence="1" type="ORF">HPB49_003439</name>
</gene>
<comment type="caution">
    <text evidence="1">The sequence shown here is derived from an EMBL/GenBank/DDBJ whole genome shotgun (WGS) entry which is preliminary data.</text>
</comment>
<dbReference type="Proteomes" id="UP000821865">
    <property type="component" value="Chromosome 5"/>
</dbReference>
<sequence>MQLILSPVLSIDALGTLESLIINHQKLFLSCYGEQAFTPKLHMLIHMVDQIKEYGPGHHHWTMRYEGKNALPKSKKLFNFKNIPFSDEAPWIKYYVTIKADLIVSFRFMKCLTTKLGCILRVTPTAKSKSEVDEFLGGVKKWDSQLESTTEKSKEILKAISFLLDKLSDTTTEERVWTLQFIREQLKLLPMNKSLMCKFKKVAHIVPVRGANANFLHELLKDVICGLEKIGYKVEGSASFIEIVVKWWKIVNVRTLCKGTRLNDQFLESVFSTDDPKIVFLYNFLDWLDEWKEKTKDYDSGKLAKEIHGALHQTTYGLIDLARYCLDELKLAYVLLRKIKTDGLEHRFGKYRQLSGAQYHVSIRQAYECANKLRLQHPLPLVGRKPRGCVDEDQQWDGLEEGEMSRPNCNVVVS</sequence>
<proteinExistence type="predicted"/>
<keyword evidence="2" id="KW-1185">Reference proteome</keyword>
<accession>A0ACB8CPN1</accession>
<reference evidence="1" key="1">
    <citation type="submission" date="2020-05" db="EMBL/GenBank/DDBJ databases">
        <title>Large-scale comparative analyses of tick genomes elucidate their genetic diversity and vector capacities.</title>
        <authorList>
            <person name="Jia N."/>
            <person name="Wang J."/>
            <person name="Shi W."/>
            <person name="Du L."/>
            <person name="Sun Y."/>
            <person name="Zhan W."/>
            <person name="Jiang J."/>
            <person name="Wang Q."/>
            <person name="Zhang B."/>
            <person name="Ji P."/>
            <person name="Sakyi L.B."/>
            <person name="Cui X."/>
            <person name="Yuan T."/>
            <person name="Jiang B."/>
            <person name="Yang W."/>
            <person name="Lam T.T.-Y."/>
            <person name="Chang Q."/>
            <person name="Ding S."/>
            <person name="Wang X."/>
            <person name="Zhu J."/>
            <person name="Ruan X."/>
            <person name="Zhao L."/>
            <person name="Wei J."/>
            <person name="Que T."/>
            <person name="Du C."/>
            <person name="Cheng J."/>
            <person name="Dai P."/>
            <person name="Han X."/>
            <person name="Huang E."/>
            <person name="Gao Y."/>
            <person name="Liu J."/>
            <person name="Shao H."/>
            <person name="Ye R."/>
            <person name="Li L."/>
            <person name="Wei W."/>
            <person name="Wang X."/>
            <person name="Wang C."/>
            <person name="Yang T."/>
            <person name="Huo Q."/>
            <person name="Li W."/>
            <person name="Guo W."/>
            <person name="Chen H."/>
            <person name="Zhou L."/>
            <person name="Ni X."/>
            <person name="Tian J."/>
            <person name="Zhou Y."/>
            <person name="Sheng Y."/>
            <person name="Liu T."/>
            <person name="Pan Y."/>
            <person name="Xia L."/>
            <person name="Li J."/>
            <person name="Zhao F."/>
            <person name="Cao W."/>
        </authorList>
    </citation>
    <scope>NUCLEOTIDE SEQUENCE</scope>
    <source>
        <strain evidence="1">Dsil-2018</strain>
    </source>
</reference>
<evidence type="ECO:0000313" key="2">
    <source>
        <dbReference type="Proteomes" id="UP000821865"/>
    </source>
</evidence>